<dbReference type="STRING" id="546271.Selsp_0930"/>
<evidence type="ECO:0000313" key="22">
    <source>
        <dbReference type="Proteomes" id="UP000003505"/>
    </source>
</evidence>
<dbReference type="HOGENOM" id="CLU_057426_3_1_9"/>
<reference evidence="21 22" key="1">
    <citation type="submission" date="2009-09" db="EMBL/GenBank/DDBJ databases">
        <authorList>
            <person name="Weinstock G."/>
            <person name="Sodergren E."/>
            <person name="Clifton S."/>
            <person name="Fulton L."/>
            <person name="Fulton B."/>
            <person name="Courtney L."/>
            <person name="Fronick C."/>
            <person name="Harrison M."/>
            <person name="Strong C."/>
            <person name="Farmer C."/>
            <person name="Delahaunty K."/>
            <person name="Markovic C."/>
            <person name="Hall O."/>
            <person name="Minx P."/>
            <person name="Tomlinson C."/>
            <person name="Mitreva M."/>
            <person name="Nelson J."/>
            <person name="Hou S."/>
            <person name="Wollam A."/>
            <person name="Pepin K.H."/>
            <person name="Johnson M."/>
            <person name="Bhonagiri V."/>
            <person name="Nash W.E."/>
            <person name="Warren W."/>
            <person name="Chinwalla A."/>
            <person name="Mardis E.R."/>
            <person name="Wilson R.K."/>
        </authorList>
    </citation>
    <scope>NUCLEOTIDE SEQUENCE [LARGE SCALE GENOMIC DNA]</scope>
    <source>
        <strain evidence="21">ATCC 35185</strain>
        <strain evidence="22">ATCC 35185 / DSM 20758 / VPI D19B-28</strain>
    </source>
</reference>
<evidence type="ECO:0000256" key="15">
    <source>
        <dbReference type="ARBA" id="ARBA00032605"/>
    </source>
</evidence>
<evidence type="ECO:0000256" key="14">
    <source>
        <dbReference type="ARBA" id="ARBA00025228"/>
    </source>
</evidence>
<dbReference type="Pfam" id="PF02654">
    <property type="entry name" value="CobS"/>
    <property type="match status" value="1"/>
</dbReference>
<proteinExistence type="inferred from homology"/>
<evidence type="ECO:0000256" key="6">
    <source>
        <dbReference type="ARBA" id="ARBA00015850"/>
    </source>
</evidence>
<comment type="subcellular location">
    <subcellularLocation>
        <location evidence="2 19">Cell membrane</location>
        <topology evidence="2 19">Multi-pass membrane protein</topology>
    </subcellularLocation>
</comment>
<dbReference type="UniPathway" id="UPA00148">
    <property type="reaction ID" value="UER00238"/>
</dbReference>
<evidence type="ECO:0000256" key="9">
    <source>
        <dbReference type="ARBA" id="ARBA00022679"/>
    </source>
</evidence>
<evidence type="ECO:0000256" key="8">
    <source>
        <dbReference type="ARBA" id="ARBA00022573"/>
    </source>
</evidence>
<dbReference type="OrthoDB" id="9794626at2"/>
<evidence type="ECO:0000256" key="2">
    <source>
        <dbReference type="ARBA" id="ARBA00004651"/>
    </source>
</evidence>
<evidence type="ECO:0000313" key="20">
    <source>
        <dbReference type="EMBL" id="AEB99894.1"/>
    </source>
</evidence>
<evidence type="ECO:0000256" key="19">
    <source>
        <dbReference type="HAMAP-Rule" id="MF_00719"/>
    </source>
</evidence>
<evidence type="ECO:0000256" key="4">
    <source>
        <dbReference type="ARBA" id="ARBA00010561"/>
    </source>
</evidence>
<feature type="transmembrane region" description="Helical" evidence="19">
    <location>
        <begin position="183"/>
        <end position="207"/>
    </location>
</feature>
<dbReference type="Proteomes" id="UP000003505">
    <property type="component" value="Unassembled WGS sequence"/>
</dbReference>
<dbReference type="GO" id="GO:0051073">
    <property type="term" value="F:adenosylcobinamide-GDP ribazoletransferase activity"/>
    <property type="evidence" value="ECO:0007669"/>
    <property type="project" value="UniProtKB-UniRule"/>
</dbReference>
<keyword evidence="23" id="KW-1185">Reference proteome</keyword>
<evidence type="ECO:0000256" key="10">
    <source>
        <dbReference type="ARBA" id="ARBA00022692"/>
    </source>
</evidence>
<comment type="catalytic activity">
    <reaction evidence="17 19">
        <text>alpha-ribazole + adenosylcob(III)inamide-GDP = adenosylcob(III)alamin + GMP + H(+)</text>
        <dbReference type="Rhea" id="RHEA:16049"/>
        <dbReference type="ChEBI" id="CHEBI:10329"/>
        <dbReference type="ChEBI" id="CHEBI:15378"/>
        <dbReference type="ChEBI" id="CHEBI:18408"/>
        <dbReference type="ChEBI" id="CHEBI:58115"/>
        <dbReference type="ChEBI" id="CHEBI:60487"/>
        <dbReference type="EC" id="2.7.8.26"/>
    </reaction>
</comment>
<evidence type="ECO:0000256" key="5">
    <source>
        <dbReference type="ARBA" id="ARBA00013200"/>
    </source>
</evidence>
<feature type="transmembrane region" description="Helical" evidence="19">
    <location>
        <begin position="219"/>
        <end position="239"/>
    </location>
</feature>
<evidence type="ECO:0000256" key="18">
    <source>
        <dbReference type="ARBA" id="ARBA00049504"/>
    </source>
</evidence>
<dbReference type="GO" id="GO:0009236">
    <property type="term" value="P:cobalamin biosynthetic process"/>
    <property type="evidence" value="ECO:0007669"/>
    <property type="project" value="UniProtKB-UniRule"/>
</dbReference>
<comment type="pathway">
    <text evidence="3 19">Cofactor biosynthesis; adenosylcobalamin biosynthesis; adenosylcobalamin from cob(II)yrinate a,c-diamide: step 7/7.</text>
</comment>
<comment type="function">
    <text evidence="14 19">Joins adenosylcobinamide-GDP and alpha-ribazole to generate adenosylcobalamin (Ado-cobalamin). Also synthesizes adenosylcobalamin 5'-phosphate from adenosylcobinamide-GDP and alpha-ribazole 5'-phosphate.</text>
</comment>
<dbReference type="PANTHER" id="PTHR34148">
    <property type="entry name" value="ADENOSYLCOBINAMIDE-GDP RIBAZOLETRANSFERASE"/>
    <property type="match status" value="1"/>
</dbReference>
<feature type="transmembrane region" description="Helical" evidence="19">
    <location>
        <begin position="251"/>
        <end position="270"/>
    </location>
</feature>
<keyword evidence="7 19" id="KW-1003">Cell membrane</keyword>
<dbReference type="AlphaFoldDB" id="C9LWB6"/>
<dbReference type="EC" id="2.7.8.26" evidence="5 19"/>
<name>C9LWB6_SELS3</name>
<comment type="similarity">
    <text evidence="4 19">Belongs to the CobS family.</text>
</comment>
<evidence type="ECO:0000313" key="23">
    <source>
        <dbReference type="Proteomes" id="UP000011124"/>
    </source>
</evidence>
<comment type="cofactor">
    <cofactor evidence="1 19">
        <name>Mg(2+)</name>
        <dbReference type="ChEBI" id="CHEBI:18420"/>
    </cofactor>
</comment>
<keyword evidence="12 19" id="KW-1133">Transmembrane helix</keyword>
<keyword evidence="13 19" id="KW-0472">Membrane</keyword>
<dbReference type="eggNOG" id="COG0368">
    <property type="taxonomic scope" value="Bacteria"/>
</dbReference>
<dbReference type="RefSeq" id="WP_006193069.1">
    <property type="nucleotide sequence ID" value="NC_015437.1"/>
</dbReference>
<dbReference type="Proteomes" id="UP000011124">
    <property type="component" value="Chromosome"/>
</dbReference>
<feature type="transmembrane region" description="Helical" evidence="19">
    <location>
        <begin position="63"/>
        <end position="83"/>
    </location>
</feature>
<keyword evidence="8 19" id="KW-0169">Cobalamin biosynthesis</keyword>
<feature type="transmembrane region" description="Helical" evidence="19">
    <location>
        <begin position="113"/>
        <end position="133"/>
    </location>
</feature>
<dbReference type="PANTHER" id="PTHR34148:SF1">
    <property type="entry name" value="ADENOSYLCOBINAMIDE-GDP RIBAZOLETRANSFERASE"/>
    <property type="match status" value="1"/>
</dbReference>
<dbReference type="EMBL" id="CP002637">
    <property type="protein sequence ID" value="AEB99894.1"/>
    <property type="molecule type" value="Genomic_DNA"/>
</dbReference>
<organism evidence="21 22">
    <name type="scientific">Selenomonas sputigena (strain ATCC 35185 / DSM 20758 / CCUG 44933 / VPI D19B-28)</name>
    <dbReference type="NCBI Taxonomy" id="546271"/>
    <lineage>
        <taxon>Bacteria</taxon>
        <taxon>Bacillati</taxon>
        <taxon>Bacillota</taxon>
        <taxon>Negativicutes</taxon>
        <taxon>Selenomonadales</taxon>
        <taxon>Selenomonadaceae</taxon>
        <taxon>Selenomonas</taxon>
    </lineage>
</organism>
<dbReference type="GO" id="GO:0005886">
    <property type="term" value="C:plasma membrane"/>
    <property type="evidence" value="ECO:0007669"/>
    <property type="project" value="UniProtKB-SubCell"/>
</dbReference>
<keyword evidence="10 19" id="KW-0812">Transmembrane</keyword>
<evidence type="ECO:0000256" key="13">
    <source>
        <dbReference type="ARBA" id="ARBA00023136"/>
    </source>
</evidence>
<dbReference type="InterPro" id="IPR003805">
    <property type="entry name" value="CobS"/>
</dbReference>
<accession>C9LWB6</accession>
<dbReference type="EMBL" id="ACKP02000040">
    <property type="protein sequence ID" value="EEX76919.1"/>
    <property type="molecule type" value="Genomic_DNA"/>
</dbReference>
<keyword evidence="9 19" id="KW-0808">Transferase</keyword>
<feature type="transmembrane region" description="Helical" evidence="19">
    <location>
        <begin position="35"/>
        <end position="56"/>
    </location>
</feature>
<evidence type="ECO:0000256" key="17">
    <source>
        <dbReference type="ARBA" id="ARBA00048623"/>
    </source>
</evidence>
<reference evidence="20 23" key="2">
    <citation type="submission" date="2011-04" db="EMBL/GenBank/DDBJ databases">
        <title>The complete genome of Selenomonas sputigena DSM 20758.</title>
        <authorList>
            <consortium name="US DOE Joint Genome Institute (JGI-PGF)"/>
            <person name="Lucas S."/>
            <person name="Copeland A."/>
            <person name="Lapidus A."/>
            <person name="Bruce D."/>
            <person name="Goodwin L."/>
            <person name="Pitluck S."/>
            <person name="Peters L."/>
            <person name="Kyrpides N."/>
            <person name="Mavromatis K."/>
            <person name="Ivanova N."/>
            <person name="Ovchinnikova G."/>
            <person name="Teshima H."/>
            <person name="Detter J.C."/>
            <person name="Tapia R."/>
            <person name="Han C."/>
            <person name="Land M."/>
            <person name="Hauser L."/>
            <person name="Markowitz V."/>
            <person name="Cheng J.-F."/>
            <person name="Hugenholtz P."/>
            <person name="Woyke T."/>
            <person name="Wu D."/>
            <person name="Gronow S."/>
            <person name="Wellnitz S."/>
            <person name="Schneider S."/>
            <person name="Klenk H.-P."/>
            <person name="Eisen J.A."/>
        </authorList>
    </citation>
    <scope>NUCLEOTIDE SEQUENCE [LARGE SCALE GENOMIC DNA]</scope>
    <source>
        <strain evidence="20">ATCC 35185</strain>
        <strain evidence="23">ATCC 35185 / DSM 20758 / VPI D19B-28</strain>
    </source>
</reference>
<evidence type="ECO:0000256" key="1">
    <source>
        <dbReference type="ARBA" id="ARBA00001946"/>
    </source>
</evidence>
<gene>
    <name evidence="19 21" type="primary">cobS</name>
    <name evidence="20" type="ordered locus">Selsp_0930</name>
    <name evidence="21" type="ORF">SELSPUOL_01770</name>
</gene>
<evidence type="ECO:0000256" key="3">
    <source>
        <dbReference type="ARBA" id="ARBA00004663"/>
    </source>
</evidence>
<dbReference type="HAMAP" id="MF_00719">
    <property type="entry name" value="CobS"/>
    <property type="match status" value="1"/>
</dbReference>
<evidence type="ECO:0000256" key="11">
    <source>
        <dbReference type="ARBA" id="ARBA00022842"/>
    </source>
</evidence>
<evidence type="ECO:0000313" key="21">
    <source>
        <dbReference type="EMBL" id="EEX76919.1"/>
    </source>
</evidence>
<feature type="transmembrane region" description="Helical" evidence="19">
    <location>
        <begin position="140"/>
        <end position="163"/>
    </location>
</feature>
<keyword evidence="11 19" id="KW-0460">Magnesium</keyword>
<dbReference type="KEGG" id="ssg:Selsp_0930"/>
<protein>
    <recommendedName>
        <fullName evidence="6 19">Adenosylcobinamide-GDP ribazoletransferase</fullName>
        <ecNumber evidence="5 19">2.7.8.26</ecNumber>
    </recommendedName>
    <alternativeName>
        <fullName evidence="16 19">Cobalamin synthase</fullName>
    </alternativeName>
    <alternativeName>
        <fullName evidence="15 19">Cobalamin-5'-phosphate synthase</fullName>
    </alternativeName>
</protein>
<dbReference type="GO" id="GO:0008818">
    <property type="term" value="F:cobalamin 5'-phosphate synthase activity"/>
    <property type="evidence" value="ECO:0007669"/>
    <property type="project" value="UniProtKB-UniRule"/>
</dbReference>
<sequence>MRAFFIGLQFLTRISIVEQKDWCEKDFADSVRYFPLIGLVLGIIYAAFAALLLSFLPQNGILLPHHVVAAILLILPILLTGGLHCDGFMDTMDGLFSGRSRERMLEIMKDSRVGANGVFAFVLLMIFDWSILLDLLQSAWLFPALFAMPIVSRLMMVVAISSFPYARPVGMGKAFKDGGTKSVLYGAFFYTLILVFFPGVAACFFGIIPLDAAGLSSWVLSMTAVIFAALLFTIFFASYATRHLGGLTGDVYGAITTLTETLVLLSFLVFSSVSC</sequence>
<evidence type="ECO:0000256" key="12">
    <source>
        <dbReference type="ARBA" id="ARBA00022989"/>
    </source>
</evidence>
<comment type="catalytic activity">
    <reaction evidence="18 19">
        <text>alpha-ribazole 5'-phosphate + adenosylcob(III)inamide-GDP = adenosylcob(III)alamin 5'-phosphate + GMP + H(+)</text>
        <dbReference type="Rhea" id="RHEA:23560"/>
        <dbReference type="ChEBI" id="CHEBI:15378"/>
        <dbReference type="ChEBI" id="CHEBI:57918"/>
        <dbReference type="ChEBI" id="CHEBI:58115"/>
        <dbReference type="ChEBI" id="CHEBI:60487"/>
        <dbReference type="ChEBI" id="CHEBI:60493"/>
        <dbReference type="EC" id="2.7.8.26"/>
    </reaction>
</comment>
<evidence type="ECO:0000256" key="7">
    <source>
        <dbReference type="ARBA" id="ARBA00022475"/>
    </source>
</evidence>
<evidence type="ECO:0000256" key="16">
    <source>
        <dbReference type="ARBA" id="ARBA00032853"/>
    </source>
</evidence>